<dbReference type="NCBIfam" id="TIGR00710">
    <property type="entry name" value="efflux_Bcr_CflA"/>
    <property type="match status" value="1"/>
</dbReference>
<dbReference type="RefSeq" id="WP_316026587.1">
    <property type="nucleotide sequence ID" value="NZ_JAWDIO010000002.1"/>
</dbReference>
<proteinExistence type="inferred from homology"/>
<feature type="transmembrane region" description="Helical" evidence="8">
    <location>
        <begin position="97"/>
        <end position="118"/>
    </location>
</feature>
<feature type="transmembrane region" description="Helical" evidence="8">
    <location>
        <begin position="247"/>
        <end position="267"/>
    </location>
</feature>
<feature type="transmembrane region" description="Helical" evidence="8">
    <location>
        <begin position="208"/>
        <end position="227"/>
    </location>
</feature>
<dbReference type="InterPro" id="IPR020846">
    <property type="entry name" value="MFS_dom"/>
</dbReference>
<comment type="caution">
    <text evidence="10">The sequence shown here is derived from an EMBL/GenBank/DDBJ whole genome shotgun (WGS) entry which is preliminary data.</text>
</comment>
<keyword evidence="11" id="KW-1185">Reference proteome</keyword>
<evidence type="ECO:0000259" key="9">
    <source>
        <dbReference type="PROSITE" id="PS50850"/>
    </source>
</evidence>
<dbReference type="PROSITE" id="PS50850">
    <property type="entry name" value="MFS"/>
    <property type="match status" value="1"/>
</dbReference>
<dbReference type="InterPro" id="IPR005829">
    <property type="entry name" value="Sugar_transporter_CS"/>
</dbReference>
<dbReference type="InterPro" id="IPR036259">
    <property type="entry name" value="MFS_trans_sf"/>
</dbReference>
<evidence type="ECO:0000256" key="3">
    <source>
        <dbReference type="ARBA" id="ARBA00022448"/>
    </source>
</evidence>
<protein>
    <recommendedName>
        <fullName evidence="8">Bcr/CflA family efflux transporter</fullName>
    </recommendedName>
</protein>
<keyword evidence="6 8" id="KW-1133">Transmembrane helix</keyword>
<organism evidence="10 11">
    <name type="scientific">Paraglaciecola aquimarina</name>
    <dbReference type="NCBI Taxonomy" id="1235557"/>
    <lineage>
        <taxon>Bacteria</taxon>
        <taxon>Pseudomonadati</taxon>
        <taxon>Pseudomonadota</taxon>
        <taxon>Gammaproteobacteria</taxon>
        <taxon>Alteromonadales</taxon>
        <taxon>Alteromonadaceae</taxon>
        <taxon>Paraglaciecola</taxon>
    </lineage>
</organism>
<evidence type="ECO:0000256" key="5">
    <source>
        <dbReference type="ARBA" id="ARBA00022692"/>
    </source>
</evidence>
<sequence length="393" mass="42053">MQSKTLLPLLILMVIFSPLAIDIFLPALPVMAKEFSVSLTQMQASITVFILSMGFGQILSGPLADRYGRRPVAIGGILIYGVAAILAAMATNVELLLLSRLAQGLGACAIVVAAFACVRDKYNALQSGAMYSYLNSAICCIPALAPLLGSLLTEKFGWRSNFEFMAIYAAVAGAIIIFSLKESRPQDTVQHKKLVTVARYFPILKHPVFIFHALLVMLAMAIILAYVSSSPAWLMARLGLSQAEFVFWFSINAALNIVACVIAPKCLTKWGARATIGAGMLMLILAGLLMLALLGVNEPLGFMLPVMISSLGFSLLMGACSGQALAPFGDKAGTASALLGFIQMSGAAVIVGLLQMLPINEAEQLTVLMLCTLPVYILWKLPVVKKRITLDAY</sequence>
<accession>A0ABU3SYE2</accession>
<comment type="similarity">
    <text evidence="2 8">Belongs to the major facilitator superfamily. Bcr/CmlA family.</text>
</comment>
<feature type="transmembrane region" description="Helical" evidence="8">
    <location>
        <begin position="362"/>
        <end position="379"/>
    </location>
</feature>
<dbReference type="Pfam" id="PF07690">
    <property type="entry name" value="MFS_1"/>
    <property type="match status" value="1"/>
</dbReference>
<feature type="transmembrane region" description="Helical" evidence="8">
    <location>
        <begin position="274"/>
        <end position="296"/>
    </location>
</feature>
<dbReference type="InterPro" id="IPR004812">
    <property type="entry name" value="Efflux_drug-R_Bcr/CmlA"/>
</dbReference>
<gene>
    <name evidence="10" type="ORF">RS130_14970</name>
</gene>
<feature type="transmembrane region" description="Helical" evidence="8">
    <location>
        <begin position="130"/>
        <end position="152"/>
    </location>
</feature>
<dbReference type="PROSITE" id="PS00216">
    <property type="entry name" value="SUGAR_TRANSPORT_1"/>
    <property type="match status" value="1"/>
</dbReference>
<keyword evidence="7 8" id="KW-0472">Membrane</keyword>
<dbReference type="SUPFAM" id="SSF103473">
    <property type="entry name" value="MFS general substrate transporter"/>
    <property type="match status" value="1"/>
</dbReference>
<comment type="caution">
    <text evidence="8">Lacks conserved residue(s) required for the propagation of feature annotation.</text>
</comment>
<reference evidence="10 11" key="1">
    <citation type="submission" date="2023-10" db="EMBL/GenBank/DDBJ databases">
        <title>Glaciecola aquimarina strain GGW-M5 nov., isolated from a coastal seawater.</title>
        <authorList>
            <person name="Bayburt H."/>
            <person name="Kim J.M."/>
            <person name="Choi B.J."/>
            <person name="Jeon C.O."/>
        </authorList>
    </citation>
    <scope>NUCLEOTIDE SEQUENCE [LARGE SCALE GENOMIC DNA]</scope>
    <source>
        <strain evidence="10 11">KCTC 32108</strain>
    </source>
</reference>
<dbReference type="Gene3D" id="1.20.1720.10">
    <property type="entry name" value="Multidrug resistance protein D"/>
    <property type="match status" value="1"/>
</dbReference>
<keyword evidence="3 8" id="KW-0813">Transport</keyword>
<evidence type="ECO:0000313" key="10">
    <source>
        <dbReference type="EMBL" id="MDU0355028.1"/>
    </source>
</evidence>
<dbReference type="PANTHER" id="PTHR42718:SF46">
    <property type="entry name" value="BLR6921 PROTEIN"/>
    <property type="match status" value="1"/>
</dbReference>
<feature type="transmembrane region" description="Helical" evidence="8">
    <location>
        <begin position="302"/>
        <end position="325"/>
    </location>
</feature>
<keyword evidence="8" id="KW-0997">Cell inner membrane</keyword>
<evidence type="ECO:0000256" key="1">
    <source>
        <dbReference type="ARBA" id="ARBA00004651"/>
    </source>
</evidence>
<evidence type="ECO:0000256" key="4">
    <source>
        <dbReference type="ARBA" id="ARBA00022475"/>
    </source>
</evidence>
<evidence type="ECO:0000256" key="6">
    <source>
        <dbReference type="ARBA" id="ARBA00022989"/>
    </source>
</evidence>
<name>A0ABU3SYE2_9ALTE</name>
<dbReference type="Proteomes" id="UP001247805">
    <property type="component" value="Unassembled WGS sequence"/>
</dbReference>
<dbReference type="PANTHER" id="PTHR42718">
    <property type="entry name" value="MAJOR FACILITATOR SUPERFAMILY MULTIDRUG TRANSPORTER MFSC"/>
    <property type="match status" value="1"/>
</dbReference>
<evidence type="ECO:0000256" key="8">
    <source>
        <dbReference type="RuleBase" id="RU365088"/>
    </source>
</evidence>
<feature type="transmembrane region" description="Helical" evidence="8">
    <location>
        <begin position="337"/>
        <end position="356"/>
    </location>
</feature>
<feature type="transmembrane region" description="Helical" evidence="8">
    <location>
        <begin position="164"/>
        <end position="180"/>
    </location>
</feature>
<comment type="subcellular location">
    <subcellularLocation>
        <location evidence="8">Cell inner membrane</location>
        <topology evidence="8">Multi-pass membrane protein</topology>
    </subcellularLocation>
    <subcellularLocation>
        <location evidence="1">Cell membrane</location>
        <topology evidence="1">Multi-pass membrane protein</topology>
    </subcellularLocation>
</comment>
<feature type="domain" description="Major facilitator superfamily (MFS) profile" evidence="9">
    <location>
        <begin position="6"/>
        <end position="393"/>
    </location>
</feature>
<keyword evidence="4" id="KW-1003">Cell membrane</keyword>
<dbReference type="InterPro" id="IPR011701">
    <property type="entry name" value="MFS"/>
</dbReference>
<dbReference type="EMBL" id="JAWDIO010000002">
    <property type="protein sequence ID" value="MDU0355028.1"/>
    <property type="molecule type" value="Genomic_DNA"/>
</dbReference>
<keyword evidence="5 8" id="KW-0812">Transmembrane</keyword>
<feature type="transmembrane region" description="Helical" evidence="8">
    <location>
        <begin position="44"/>
        <end position="64"/>
    </location>
</feature>
<evidence type="ECO:0000313" key="11">
    <source>
        <dbReference type="Proteomes" id="UP001247805"/>
    </source>
</evidence>
<evidence type="ECO:0000256" key="2">
    <source>
        <dbReference type="ARBA" id="ARBA00006236"/>
    </source>
</evidence>
<evidence type="ECO:0000256" key="7">
    <source>
        <dbReference type="ARBA" id="ARBA00023136"/>
    </source>
</evidence>
<feature type="transmembrane region" description="Helical" evidence="8">
    <location>
        <begin position="71"/>
        <end position="91"/>
    </location>
</feature>
<dbReference type="CDD" id="cd17320">
    <property type="entry name" value="MFS_MdfA_MDR_like"/>
    <property type="match status" value="1"/>
</dbReference>